<comment type="caution">
    <text evidence="2">The sequence shown here is derived from an EMBL/GenBank/DDBJ whole genome shotgun (WGS) entry which is preliminary data.</text>
</comment>
<keyword evidence="3" id="KW-1185">Reference proteome</keyword>
<gene>
    <name evidence="2" type="ORF">MEDL_2696</name>
</gene>
<dbReference type="EMBL" id="CAJPWZ010000159">
    <property type="protein sequence ID" value="CAG2187194.1"/>
    <property type="molecule type" value="Genomic_DNA"/>
</dbReference>
<evidence type="ECO:0000313" key="3">
    <source>
        <dbReference type="Proteomes" id="UP000683360"/>
    </source>
</evidence>
<dbReference type="AlphaFoldDB" id="A0A8S3PU67"/>
<dbReference type="Proteomes" id="UP000683360">
    <property type="component" value="Unassembled WGS sequence"/>
</dbReference>
<dbReference type="OrthoDB" id="6086755at2759"/>
<dbReference type="InterPro" id="IPR049012">
    <property type="entry name" value="Mutator_transp_dom"/>
</dbReference>
<evidence type="ECO:0000313" key="2">
    <source>
        <dbReference type="EMBL" id="CAG2187194.1"/>
    </source>
</evidence>
<proteinExistence type="predicted"/>
<accession>A0A8S3PU67</accession>
<reference evidence="2" key="1">
    <citation type="submission" date="2021-03" db="EMBL/GenBank/DDBJ databases">
        <authorList>
            <person name="Bekaert M."/>
        </authorList>
    </citation>
    <scope>NUCLEOTIDE SEQUENCE</scope>
</reference>
<organism evidence="2 3">
    <name type="scientific">Mytilus edulis</name>
    <name type="common">Blue mussel</name>
    <dbReference type="NCBI Taxonomy" id="6550"/>
    <lineage>
        <taxon>Eukaryota</taxon>
        <taxon>Metazoa</taxon>
        <taxon>Spiralia</taxon>
        <taxon>Lophotrochozoa</taxon>
        <taxon>Mollusca</taxon>
        <taxon>Bivalvia</taxon>
        <taxon>Autobranchia</taxon>
        <taxon>Pteriomorphia</taxon>
        <taxon>Mytilida</taxon>
        <taxon>Mytiloidea</taxon>
        <taxon>Mytilidae</taxon>
        <taxon>Mytilinae</taxon>
        <taxon>Mytilus</taxon>
    </lineage>
</organism>
<protein>
    <recommendedName>
        <fullName evidence="1">Mutator-like transposase domain-containing protein</fullName>
    </recommendedName>
</protein>
<dbReference type="Pfam" id="PF20700">
    <property type="entry name" value="Mutator"/>
    <property type="match status" value="1"/>
</dbReference>
<name>A0A8S3PU67_MYTED</name>
<evidence type="ECO:0000259" key="1">
    <source>
        <dbReference type="Pfam" id="PF20700"/>
    </source>
</evidence>
<sequence>MQSAFEGYFLVQTYFFLREIKAICQKPEDVYKILPKRGWTGGIDQDDKDITWKDGRRLVDLSLLAEALKACVGCGSNLKLHNTINEQRFGFASILNISCEQCGYLTAIPTSKRHFTGQRGPGAFDINTKMALGMTDCGSGHRQLNKLFATIGVPGISANALKTRKEEVNKPLVETAKKSCLEAIEEETALTL</sequence>
<feature type="domain" description="Mutator-like transposase" evidence="1">
    <location>
        <begin position="55"/>
        <end position="190"/>
    </location>
</feature>